<feature type="domain" description="DUF3048" evidence="3">
    <location>
        <begin position="228"/>
        <end position="338"/>
    </location>
</feature>
<accession>A0A2M8ENN1</accession>
<protein>
    <recommendedName>
        <fullName evidence="6">DUF3048 domain-containing protein</fullName>
    </recommendedName>
</protein>
<dbReference type="InterPro" id="IPR023158">
    <property type="entry name" value="YerB-like_sf"/>
</dbReference>
<dbReference type="Pfam" id="PF11258">
    <property type="entry name" value="DUF3048"/>
    <property type="match status" value="1"/>
</dbReference>
<evidence type="ECO:0008006" key="6">
    <source>
        <dbReference type="Google" id="ProtNLM"/>
    </source>
</evidence>
<proteinExistence type="predicted"/>
<reference evidence="5" key="1">
    <citation type="submission" date="2017-09" db="EMBL/GenBank/DDBJ databases">
        <title>Depth-based differentiation of microbial function through sediment-hosted aquifers and enrichment of novel symbionts in the deep terrestrial subsurface.</title>
        <authorList>
            <person name="Probst A.J."/>
            <person name="Ladd B."/>
            <person name="Jarett J.K."/>
            <person name="Geller-Mcgrath D.E."/>
            <person name="Sieber C.M.K."/>
            <person name="Emerson J.B."/>
            <person name="Anantharaman K."/>
            <person name="Thomas B.C."/>
            <person name="Malmstrom R."/>
            <person name="Stieglmeier M."/>
            <person name="Klingl A."/>
            <person name="Woyke T."/>
            <person name="Ryan C.M."/>
            <person name="Banfield J.F."/>
        </authorList>
    </citation>
    <scope>NUCLEOTIDE SEQUENCE [LARGE SCALE GENOMIC DNA]</scope>
</reference>
<dbReference type="Proteomes" id="UP000230251">
    <property type="component" value="Unassembled WGS sequence"/>
</dbReference>
<dbReference type="InterPro" id="IPR035328">
    <property type="entry name" value="DUF3048_C"/>
</dbReference>
<keyword evidence="1" id="KW-1133">Transmembrane helix</keyword>
<keyword evidence="1" id="KW-0472">Membrane</keyword>
<evidence type="ECO:0000313" key="5">
    <source>
        <dbReference type="Proteomes" id="UP000230251"/>
    </source>
</evidence>
<dbReference type="SUPFAM" id="SSF159774">
    <property type="entry name" value="YerB-like"/>
    <property type="match status" value="1"/>
</dbReference>
<feature type="transmembrane region" description="Helical" evidence="1">
    <location>
        <begin position="16"/>
        <end position="38"/>
    </location>
</feature>
<evidence type="ECO:0000259" key="2">
    <source>
        <dbReference type="Pfam" id="PF11258"/>
    </source>
</evidence>
<comment type="caution">
    <text evidence="4">The sequence shown here is derived from an EMBL/GenBank/DDBJ whole genome shotgun (WGS) entry which is preliminary data.</text>
</comment>
<organism evidence="4 5">
    <name type="scientific">Candidatus Uhrbacteria bacterium CG_4_9_14_0_2_um_filter_41_50</name>
    <dbReference type="NCBI Taxonomy" id="1975031"/>
    <lineage>
        <taxon>Bacteria</taxon>
        <taxon>Candidatus Uhriibacteriota</taxon>
    </lineage>
</organism>
<dbReference type="Gene3D" id="3.50.90.10">
    <property type="entry name" value="YerB-like"/>
    <property type="match status" value="1"/>
</dbReference>
<sequence>MNKKVNKKKFGGAKELIISISALFVVAIVAIAIVLSSIGGKSDEQTFLEEILTFQSRHPLTGEILLEDLKSLPQVFGVMIENNYEAWPLSGLDGAFLVIEAPVEANIPRFIAFFSEEATTEKIGPVRSARTYYLDWNDALNAVYAHVGGSPEALNLIAKEYKTIDLNQFWQSEYFWRENGTRYAPHNVFTSSELLVSALEKLDLGEPKYDVWKFTDDAPVEKPVSISVDFADGSVYDLSWEYQTQTNSYLRYQGSSVMKMEDGAKISANNVVVISTDMRVIDNEGRLSLLTVGAGDALIIQNGEMYLARWQKNERDERIKFYTADGYEISFNAGVTWIEVVSSLSQVSEIE</sequence>
<dbReference type="Pfam" id="PF17479">
    <property type="entry name" value="DUF3048_C"/>
    <property type="match status" value="1"/>
</dbReference>
<dbReference type="EMBL" id="PFSI01000050">
    <property type="protein sequence ID" value="PJC24354.1"/>
    <property type="molecule type" value="Genomic_DNA"/>
</dbReference>
<feature type="domain" description="DUF3048" evidence="2">
    <location>
        <begin position="60"/>
        <end position="202"/>
    </location>
</feature>
<gene>
    <name evidence="4" type="ORF">CO057_03450</name>
</gene>
<evidence type="ECO:0000259" key="3">
    <source>
        <dbReference type="Pfam" id="PF17479"/>
    </source>
</evidence>
<keyword evidence="1" id="KW-0812">Transmembrane</keyword>
<evidence type="ECO:0000256" key="1">
    <source>
        <dbReference type="SAM" id="Phobius"/>
    </source>
</evidence>
<dbReference type="AlphaFoldDB" id="A0A2M8ENN1"/>
<name>A0A2M8ENN1_9BACT</name>
<dbReference type="InterPro" id="IPR021416">
    <property type="entry name" value="DUF3048_N"/>
</dbReference>
<evidence type="ECO:0000313" key="4">
    <source>
        <dbReference type="EMBL" id="PJC24354.1"/>
    </source>
</evidence>